<dbReference type="GO" id="GO:0000155">
    <property type="term" value="F:phosphorelay sensor kinase activity"/>
    <property type="evidence" value="ECO:0007669"/>
    <property type="project" value="InterPro"/>
</dbReference>
<dbReference type="InterPro" id="IPR035965">
    <property type="entry name" value="PAS-like_dom_sf"/>
</dbReference>
<protein>
    <recommendedName>
        <fullName evidence="2">histidine kinase</fullName>
        <ecNumber evidence="2">2.7.13.3</ecNumber>
    </recommendedName>
</protein>
<evidence type="ECO:0000259" key="5">
    <source>
        <dbReference type="PROSITE" id="PS50112"/>
    </source>
</evidence>
<dbReference type="EC" id="2.7.13.3" evidence="2"/>
<dbReference type="SUPFAM" id="SSF55874">
    <property type="entry name" value="ATPase domain of HSP90 chaperone/DNA topoisomerase II/histidine kinase"/>
    <property type="match status" value="1"/>
</dbReference>
<sequence>MTLPGEASALIFVPGGRDAHLAAALLSEIGQPSEICADLDCFVDGLDADVAFGMLTEEAVRHADLGRLAAVVASQPSWSALPFVVLTRHGGGPERNPEAARLSEILGNVTFLERPFHATTFVSIARAARRGRERQFETRAAVERLHRSEEALRTALTAGRLGMWQLQPETKLLTVTPMLREIFGRREDEPFGFEEFLSSLHPEDKTRVIDIIEAASSGGGEYRAEFRHIRPDGSLRWAEATARIERDSHGAVQLVGLTADVTVRKSAEASQREQTEDLERRVAARTAELEQAHARMLDEIRQRERTESQLLQSQKMEAIGQLTGGVAHDFNNLLMAVLGNLDLLSRHVGDDARAARLIDGAIQGAQRGAALTQRLLAFARKQELKVEPRDLPGLVRGSEELLRRSVGDDIELSFDLPEGLPSAQVDGNQFDLALLNLAVNARDAMPDGGRLAIAVDLSEASGEDDLAPGSYLRLSVSDTGTGMDAATLEQATQPFFSTKELGKGTGLGLSMIHGLARQLHGALRLSSRPGAGTRAEL</sequence>
<evidence type="ECO:0000256" key="3">
    <source>
        <dbReference type="ARBA" id="ARBA00022553"/>
    </source>
</evidence>
<gene>
    <name evidence="7" type="ORF">NHG85_19340</name>
</gene>
<evidence type="ECO:0000256" key="1">
    <source>
        <dbReference type="ARBA" id="ARBA00000085"/>
    </source>
</evidence>
<evidence type="ECO:0000313" key="7">
    <source>
        <dbReference type="EMBL" id="MCP1170662.1"/>
    </source>
</evidence>
<reference evidence="7" key="1">
    <citation type="submission" date="2022-06" db="EMBL/GenBank/DDBJ databases">
        <title>Limimaricola sediminis sp. nov., isolated from an intertidal sediment.</title>
        <authorList>
            <person name="Shao X."/>
        </authorList>
    </citation>
    <scope>NUCLEOTIDE SEQUENCE</scope>
    <source>
        <strain evidence="7">ASW11-118</strain>
    </source>
</reference>
<dbReference type="InterPro" id="IPR001610">
    <property type="entry name" value="PAC"/>
</dbReference>
<dbReference type="InterPro" id="IPR004358">
    <property type="entry name" value="Sig_transdc_His_kin-like_C"/>
</dbReference>
<feature type="domain" description="PAS" evidence="5">
    <location>
        <begin position="148"/>
        <end position="219"/>
    </location>
</feature>
<evidence type="ECO:0000259" key="6">
    <source>
        <dbReference type="PROSITE" id="PS50113"/>
    </source>
</evidence>
<dbReference type="CDD" id="cd00130">
    <property type="entry name" value="PAS"/>
    <property type="match status" value="1"/>
</dbReference>
<dbReference type="AlphaFoldDB" id="A0A9X2FRK9"/>
<feature type="non-terminal residue" evidence="7">
    <location>
        <position position="537"/>
    </location>
</feature>
<dbReference type="EMBL" id="JAMYXC010000322">
    <property type="protein sequence ID" value="MCP1170662.1"/>
    <property type="molecule type" value="Genomic_DNA"/>
</dbReference>
<dbReference type="SMART" id="SM00086">
    <property type="entry name" value="PAC"/>
    <property type="match status" value="1"/>
</dbReference>
<keyword evidence="8" id="KW-1185">Reference proteome</keyword>
<organism evidence="7 8">
    <name type="scientific">Limimaricola litoreus</name>
    <dbReference type="NCBI Taxonomy" id="2955316"/>
    <lineage>
        <taxon>Bacteria</taxon>
        <taxon>Pseudomonadati</taxon>
        <taxon>Pseudomonadota</taxon>
        <taxon>Alphaproteobacteria</taxon>
        <taxon>Rhodobacterales</taxon>
        <taxon>Paracoccaceae</taxon>
        <taxon>Limimaricola</taxon>
    </lineage>
</organism>
<feature type="domain" description="Histidine kinase" evidence="4">
    <location>
        <begin position="325"/>
        <end position="537"/>
    </location>
</feature>
<comment type="catalytic activity">
    <reaction evidence="1">
        <text>ATP + protein L-histidine = ADP + protein N-phospho-L-histidine.</text>
        <dbReference type="EC" id="2.7.13.3"/>
    </reaction>
</comment>
<accession>A0A9X2FRK9</accession>
<dbReference type="SMART" id="SM00388">
    <property type="entry name" value="HisKA"/>
    <property type="match status" value="1"/>
</dbReference>
<evidence type="ECO:0000313" key="8">
    <source>
        <dbReference type="Proteomes" id="UP001139477"/>
    </source>
</evidence>
<feature type="domain" description="PAC" evidence="6">
    <location>
        <begin position="222"/>
        <end position="273"/>
    </location>
</feature>
<dbReference type="Pfam" id="PF08447">
    <property type="entry name" value="PAS_3"/>
    <property type="match status" value="1"/>
</dbReference>
<keyword evidence="3" id="KW-0597">Phosphoprotein</keyword>
<dbReference type="PROSITE" id="PS50113">
    <property type="entry name" value="PAC"/>
    <property type="match status" value="1"/>
</dbReference>
<dbReference type="InterPro" id="IPR000700">
    <property type="entry name" value="PAS-assoc_C"/>
</dbReference>
<name>A0A9X2FRK9_9RHOB</name>
<dbReference type="PRINTS" id="PR00344">
    <property type="entry name" value="BCTRLSENSOR"/>
</dbReference>
<dbReference type="SMART" id="SM00387">
    <property type="entry name" value="HATPase_c"/>
    <property type="match status" value="1"/>
</dbReference>
<comment type="caution">
    <text evidence="7">The sequence shown here is derived from an EMBL/GenBank/DDBJ whole genome shotgun (WGS) entry which is preliminary data.</text>
</comment>
<dbReference type="PROSITE" id="PS50109">
    <property type="entry name" value="HIS_KIN"/>
    <property type="match status" value="1"/>
</dbReference>
<dbReference type="InterPro" id="IPR036097">
    <property type="entry name" value="HisK_dim/P_sf"/>
</dbReference>
<dbReference type="InterPro" id="IPR013655">
    <property type="entry name" value="PAS_fold_3"/>
</dbReference>
<proteinExistence type="predicted"/>
<dbReference type="PANTHER" id="PTHR43065:SF42">
    <property type="entry name" value="TWO-COMPONENT SENSOR PPRA"/>
    <property type="match status" value="1"/>
</dbReference>
<dbReference type="RefSeq" id="WP_253335380.1">
    <property type="nucleotide sequence ID" value="NZ_JAMYXC010000322.1"/>
</dbReference>
<dbReference type="InterPro" id="IPR003594">
    <property type="entry name" value="HATPase_dom"/>
</dbReference>
<dbReference type="Pfam" id="PF00512">
    <property type="entry name" value="HisKA"/>
    <property type="match status" value="1"/>
</dbReference>
<dbReference type="PANTHER" id="PTHR43065">
    <property type="entry name" value="SENSOR HISTIDINE KINASE"/>
    <property type="match status" value="1"/>
</dbReference>
<evidence type="ECO:0000256" key="2">
    <source>
        <dbReference type="ARBA" id="ARBA00012438"/>
    </source>
</evidence>
<dbReference type="PROSITE" id="PS50112">
    <property type="entry name" value="PAS"/>
    <property type="match status" value="1"/>
</dbReference>
<dbReference type="InterPro" id="IPR005467">
    <property type="entry name" value="His_kinase_dom"/>
</dbReference>
<dbReference type="SUPFAM" id="SSF55785">
    <property type="entry name" value="PYP-like sensor domain (PAS domain)"/>
    <property type="match status" value="1"/>
</dbReference>
<dbReference type="NCBIfam" id="TIGR00229">
    <property type="entry name" value="sensory_box"/>
    <property type="match status" value="1"/>
</dbReference>
<dbReference type="Gene3D" id="1.10.287.130">
    <property type="match status" value="1"/>
</dbReference>
<dbReference type="Gene3D" id="3.30.565.10">
    <property type="entry name" value="Histidine kinase-like ATPase, C-terminal domain"/>
    <property type="match status" value="1"/>
</dbReference>
<dbReference type="SUPFAM" id="SSF47384">
    <property type="entry name" value="Homodimeric domain of signal transducing histidine kinase"/>
    <property type="match status" value="1"/>
</dbReference>
<dbReference type="InterPro" id="IPR000014">
    <property type="entry name" value="PAS"/>
</dbReference>
<dbReference type="InterPro" id="IPR036890">
    <property type="entry name" value="HATPase_C_sf"/>
</dbReference>
<dbReference type="Proteomes" id="UP001139477">
    <property type="component" value="Unassembled WGS sequence"/>
</dbReference>
<dbReference type="InterPro" id="IPR003661">
    <property type="entry name" value="HisK_dim/P_dom"/>
</dbReference>
<dbReference type="Gene3D" id="2.10.70.100">
    <property type="match status" value="1"/>
</dbReference>
<evidence type="ECO:0000259" key="4">
    <source>
        <dbReference type="PROSITE" id="PS50109"/>
    </source>
</evidence>
<dbReference type="Gene3D" id="3.30.450.20">
    <property type="entry name" value="PAS domain"/>
    <property type="match status" value="1"/>
</dbReference>
<dbReference type="Pfam" id="PF02518">
    <property type="entry name" value="HATPase_c"/>
    <property type="match status" value="1"/>
</dbReference>